<comment type="caution">
    <text evidence="7">The sequence shown here is derived from an EMBL/GenBank/DDBJ whole genome shotgun (WGS) entry which is preliminary data.</text>
</comment>
<evidence type="ECO:0000256" key="1">
    <source>
        <dbReference type="ARBA" id="ARBA00001947"/>
    </source>
</evidence>
<dbReference type="InterPro" id="IPR031640">
    <property type="entry name" value="Glu_dehyd_C"/>
</dbReference>
<reference evidence="8" key="1">
    <citation type="submission" date="2017-08" db="EMBL/GenBank/DDBJ databases">
        <title>A dynamic microbial community with high functional redundancy inhabits the cold, oxic subseafloor aquifer.</title>
        <authorList>
            <person name="Tully B.J."/>
            <person name="Wheat C.G."/>
            <person name="Glazer B.T."/>
            <person name="Huber J.A."/>
        </authorList>
    </citation>
    <scope>NUCLEOTIDE SEQUENCE [LARGE SCALE GENOMIC DNA]</scope>
</reference>
<organism evidence="7 8">
    <name type="scientific">Aerophobetes bacterium</name>
    <dbReference type="NCBI Taxonomy" id="2030807"/>
    <lineage>
        <taxon>Bacteria</taxon>
        <taxon>Candidatus Aerophobota</taxon>
    </lineage>
</organism>
<dbReference type="Pfam" id="PF16912">
    <property type="entry name" value="Glu_dehyd_C"/>
    <property type="match status" value="1"/>
</dbReference>
<dbReference type="InterPro" id="IPR002328">
    <property type="entry name" value="ADH_Zn_CS"/>
</dbReference>
<keyword evidence="4" id="KW-0560">Oxidoreductase</keyword>
<dbReference type="PANTHER" id="PTHR43189:SF2">
    <property type="entry name" value="GLUCOSE 1-DEHYDROGENASE"/>
    <property type="match status" value="1"/>
</dbReference>
<proteinExistence type="predicted"/>
<dbReference type="PANTHER" id="PTHR43189">
    <property type="entry name" value="ZINC-TYPE ALCOHOL DEHYDROGENASE-LIKE PROTEIN C1198.01-RELATED"/>
    <property type="match status" value="1"/>
</dbReference>
<dbReference type="AlphaFoldDB" id="A0A2A4YBF4"/>
<dbReference type="InterPro" id="IPR013154">
    <property type="entry name" value="ADH-like_N"/>
</dbReference>
<dbReference type="Gene3D" id="3.40.50.720">
    <property type="entry name" value="NAD(P)-binding Rossmann-like Domain"/>
    <property type="match status" value="1"/>
</dbReference>
<evidence type="ECO:0000313" key="7">
    <source>
        <dbReference type="EMBL" id="PCI92178.1"/>
    </source>
</evidence>
<dbReference type="GO" id="GO:0008270">
    <property type="term" value="F:zinc ion binding"/>
    <property type="evidence" value="ECO:0007669"/>
    <property type="project" value="InterPro"/>
</dbReference>
<evidence type="ECO:0000256" key="4">
    <source>
        <dbReference type="ARBA" id="ARBA00023002"/>
    </source>
</evidence>
<dbReference type="InterPro" id="IPR036291">
    <property type="entry name" value="NAD(P)-bd_dom_sf"/>
</dbReference>
<evidence type="ECO:0000256" key="2">
    <source>
        <dbReference type="ARBA" id="ARBA00022723"/>
    </source>
</evidence>
<dbReference type="Proteomes" id="UP000217838">
    <property type="component" value="Unassembled WGS sequence"/>
</dbReference>
<keyword evidence="2" id="KW-0479">Metal-binding</keyword>
<comment type="cofactor">
    <cofactor evidence="1">
        <name>Zn(2+)</name>
        <dbReference type="ChEBI" id="CHEBI:29105"/>
    </cofactor>
</comment>
<gene>
    <name evidence="7" type="ORF">COB11_07855</name>
</gene>
<dbReference type="Gene3D" id="3.90.180.10">
    <property type="entry name" value="Medium-chain alcohol dehydrogenases, catalytic domain"/>
    <property type="match status" value="1"/>
</dbReference>
<dbReference type="Pfam" id="PF08240">
    <property type="entry name" value="ADH_N"/>
    <property type="match status" value="1"/>
</dbReference>
<accession>A0A2A4YBF4</accession>
<feature type="domain" description="Alcohol dehydrogenase-like N-terminal" evidence="5">
    <location>
        <begin position="26"/>
        <end position="141"/>
    </location>
</feature>
<protein>
    <submittedName>
        <fullName evidence="7">Alcohol dehydrogenase</fullName>
    </submittedName>
</protein>
<dbReference type="PROSITE" id="PS00059">
    <property type="entry name" value="ADH_ZINC"/>
    <property type="match status" value="1"/>
</dbReference>
<feature type="domain" description="Glucose dehydrogenase C-terminal" evidence="6">
    <location>
        <begin position="145"/>
        <end position="365"/>
    </location>
</feature>
<sequence>MEAILLKTGTDDVFLSEFPDPVINNPTDVKLKVLQVGICGTDREEACGGRADAPAGEKNLIIGHEMIGQVLEVGKEVKDFKKGDYAVFTVRRGCGKCEACKVEVYDMCYTGDYKERGIKSLHGFQSTYVVDDQKYLIKVPESIHDIAVLTEPTTVVEKAIDESCKIQVNRLPAHKNHRDWLRGKTALIAGLGPIGLLGAVVLRLHGCNVLGLDIVDENSARPQILKELGGTYLNSKEHSMESIQKQHPQIDLILEAAGIPKLDFDLVQTLGINGIYVLTGVPGDGPPLQVNGASVMKQLVLKNQVIFGSVNASFSHFKMAVDDLENGLKKWPNTLPKIISHRIPHKDFKKVLAKHTSDEIKVVIDWEK</sequence>
<name>A0A2A4YBF4_UNCAE</name>
<evidence type="ECO:0000313" key="8">
    <source>
        <dbReference type="Proteomes" id="UP000217838"/>
    </source>
</evidence>
<dbReference type="EMBL" id="NVUU01000116">
    <property type="protein sequence ID" value="PCI92178.1"/>
    <property type="molecule type" value="Genomic_DNA"/>
</dbReference>
<evidence type="ECO:0000259" key="6">
    <source>
        <dbReference type="Pfam" id="PF16912"/>
    </source>
</evidence>
<dbReference type="GO" id="GO:0016491">
    <property type="term" value="F:oxidoreductase activity"/>
    <property type="evidence" value="ECO:0007669"/>
    <property type="project" value="UniProtKB-KW"/>
</dbReference>
<dbReference type="SUPFAM" id="SSF50129">
    <property type="entry name" value="GroES-like"/>
    <property type="match status" value="1"/>
</dbReference>
<evidence type="ECO:0000256" key="3">
    <source>
        <dbReference type="ARBA" id="ARBA00022833"/>
    </source>
</evidence>
<evidence type="ECO:0000259" key="5">
    <source>
        <dbReference type="Pfam" id="PF08240"/>
    </source>
</evidence>
<dbReference type="InterPro" id="IPR011032">
    <property type="entry name" value="GroES-like_sf"/>
</dbReference>
<keyword evidence="3" id="KW-0862">Zinc</keyword>
<dbReference type="SUPFAM" id="SSF51735">
    <property type="entry name" value="NAD(P)-binding Rossmann-fold domains"/>
    <property type="match status" value="1"/>
</dbReference>
<dbReference type="CDD" id="cd08230">
    <property type="entry name" value="glucose_DH"/>
    <property type="match status" value="1"/>
</dbReference>